<keyword evidence="3" id="KW-1185">Reference proteome</keyword>
<protein>
    <submittedName>
        <fullName evidence="2">Glycosyl transferase family 2</fullName>
    </submittedName>
</protein>
<dbReference type="Gene3D" id="3.90.550.10">
    <property type="entry name" value="Spore Coat Polysaccharide Biosynthesis Protein SpsA, Chain A"/>
    <property type="match status" value="1"/>
</dbReference>
<keyword evidence="2" id="KW-0808">Transferase</keyword>
<comment type="caution">
    <text evidence="2">The sequence shown here is derived from an EMBL/GenBank/DDBJ whole genome shotgun (WGS) entry which is preliminary data.</text>
</comment>
<evidence type="ECO:0000313" key="2">
    <source>
        <dbReference type="EMBL" id="TDP01063.1"/>
    </source>
</evidence>
<dbReference type="InterPro" id="IPR050834">
    <property type="entry name" value="Glycosyltransf_2"/>
</dbReference>
<evidence type="ECO:0000259" key="1">
    <source>
        <dbReference type="Pfam" id="PF00535"/>
    </source>
</evidence>
<accession>A0A4V3CHC6</accession>
<dbReference type="InterPro" id="IPR001173">
    <property type="entry name" value="Glyco_trans_2-like"/>
</dbReference>
<dbReference type="InterPro" id="IPR029044">
    <property type="entry name" value="Nucleotide-diphossugar_trans"/>
</dbReference>
<dbReference type="PANTHER" id="PTHR43685">
    <property type="entry name" value="GLYCOSYLTRANSFERASE"/>
    <property type="match status" value="1"/>
</dbReference>
<proteinExistence type="predicted"/>
<dbReference type="CDD" id="cd00761">
    <property type="entry name" value="Glyco_tranf_GTA_type"/>
    <property type="match status" value="1"/>
</dbReference>
<dbReference type="Pfam" id="PF00535">
    <property type="entry name" value="Glycos_transf_2"/>
    <property type="match status" value="1"/>
</dbReference>
<dbReference type="RefSeq" id="WP_133502112.1">
    <property type="nucleotide sequence ID" value="NZ_SNXC01000003.1"/>
</dbReference>
<dbReference type="PANTHER" id="PTHR43685:SF2">
    <property type="entry name" value="GLYCOSYLTRANSFERASE 2-LIKE DOMAIN-CONTAINING PROTEIN"/>
    <property type="match status" value="1"/>
</dbReference>
<organism evidence="2 3">
    <name type="scientific">Marinomonas balearica</name>
    <dbReference type="NCBI Taxonomy" id="491947"/>
    <lineage>
        <taxon>Bacteria</taxon>
        <taxon>Pseudomonadati</taxon>
        <taxon>Pseudomonadota</taxon>
        <taxon>Gammaproteobacteria</taxon>
        <taxon>Oceanospirillales</taxon>
        <taxon>Oceanospirillaceae</taxon>
        <taxon>Marinomonas</taxon>
    </lineage>
</organism>
<dbReference type="GO" id="GO:0016740">
    <property type="term" value="F:transferase activity"/>
    <property type="evidence" value="ECO:0007669"/>
    <property type="project" value="UniProtKB-KW"/>
</dbReference>
<dbReference type="EMBL" id="SNXC01000003">
    <property type="protein sequence ID" value="TDP01063.1"/>
    <property type="molecule type" value="Genomic_DNA"/>
</dbReference>
<sequence>MKKYVGKQKTGCEGSLEENGIDVTVIMPTYNCLEYLPDAVNSVLCQKVDLELIVIDDCSTDGSDDWLRQMSERDARVKVIKGQHKGVSAARNLAIQQAKGRWVAFLDADDYWYLGKLEDQLACLEKSPNCVLSFTEYDHFGEQNECLGRCFDFWPRFQKRIKSDDEVVYLTGEKKTSIYEENVIGTSTVVVRTQTLKAVGGFDETLFSASDWDLWLKISLLGDVIVHKKAATAYLVRSNSISRNAERRIASVELILDRHRKDMENLNPECCAPAYARLSIAKAEAYRDQSGHYLRALRHYIKACSGLPTKRNLWAMLSHFVKGARN</sequence>
<gene>
    <name evidence="2" type="ORF">DFP79_0215</name>
</gene>
<dbReference type="Proteomes" id="UP000294656">
    <property type="component" value="Unassembled WGS sequence"/>
</dbReference>
<name>A0A4V3CHC6_9GAMM</name>
<reference evidence="2 3" key="1">
    <citation type="submission" date="2019-03" db="EMBL/GenBank/DDBJ databases">
        <title>Genomic Encyclopedia of Type Strains, Phase III (KMG-III): the genomes of soil and plant-associated and newly described type strains.</title>
        <authorList>
            <person name="Whitman W."/>
        </authorList>
    </citation>
    <scope>NUCLEOTIDE SEQUENCE [LARGE SCALE GENOMIC DNA]</scope>
    <source>
        <strain evidence="2 3">CECT 7378</strain>
    </source>
</reference>
<dbReference type="OrthoDB" id="9801954at2"/>
<dbReference type="SUPFAM" id="SSF53448">
    <property type="entry name" value="Nucleotide-diphospho-sugar transferases"/>
    <property type="match status" value="1"/>
</dbReference>
<evidence type="ECO:0000313" key="3">
    <source>
        <dbReference type="Proteomes" id="UP000294656"/>
    </source>
</evidence>
<dbReference type="AlphaFoldDB" id="A0A4V3CHC6"/>
<feature type="domain" description="Glycosyltransferase 2-like" evidence="1">
    <location>
        <begin position="24"/>
        <end position="141"/>
    </location>
</feature>